<organism evidence="2 3">
    <name type="scientific">OM182 bacterium MED-G28</name>
    <dbReference type="NCBI Taxonomy" id="1986256"/>
    <lineage>
        <taxon>Bacteria</taxon>
        <taxon>Pseudomonadati</taxon>
        <taxon>Pseudomonadota</taxon>
        <taxon>Gammaproteobacteria</taxon>
        <taxon>OMG group</taxon>
        <taxon>OM182 clade</taxon>
    </lineage>
</organism>
<dbReference type="GO" id="GO:0005829">
    <property type="term" value="C:cytosol"/>
    <property type="evidence" value="ECO:0007669"/>
    <property type="project" value="TreeGrafter"/>
</dbReference>
<proteinExistence type="inferred from homology"/>
<evidence type="ECO:0000313" key="2">
    <source>
        <dbReference type="EMBL" id="PDH34508.1"/>
    </source>
</evidence>
<dbReference type="PANTHER" id="PTHR30283">
    <property type="entry name" value="PEROXIDE STRESS RESPONSE PROTEIN YAAA"/>
    <property type="match status" value="1"/>
</dbReference>
<comment type="similarity">
    <text evidence="1">Belongs to the UPF0246 family.</text>
</comment>
<gene>
    <name evidence="2" type="ORF">CNF02_03885</name>
</gene>
<dbReference type="GO" id="GO:0033194">
    <property type="term" value="P:response to hydroperoxide"/>
    <property type="evidence" value="ECO:0007669"/>
    <property type="project" value="TreeGrafter"/>
</dbReference>
<dbReference type="Proteomes" id="UP000219329">
    <property type="component" value="Unassembled WGS sequence"/>
</dbReference>
<dbReference type="HAMAP" id="MF_00652">
    <property type="entry name" value="UPF0246"/>
    <property type="match status" value="1"/>
</dbReference>
<sequence>MLTIVSPAKSLDYSSPVKTKKHTEPTFLNEAEQLIGKLRTLKPADLSSLMNISDALAQENFHRYENWERPFNLKNARQAIYAFKGDVYLGLKAEEFGAADLNFAQKHLRILSGLYGLLRPLDLMQAYRLEMGRQFGVNGSKNLYEFWGSKITKALDNELDSQAYKRKVLINLASNEYFSSVQSQNLDAEIITPQFKDWARGEFRVLSFFAKKARGEMAAFIIKERINSPSKLKEFNIDGYRFSKEESSDTKLVFKRKRAA</sequence>
<reference evidence="2 3" key="1">
    <citation type="submission" date="2017-08" db="EMBL/GenBank/DDBJ databases">
        <title>Fine stratification of microbial communities through a metagenomic profile of the photic zone.</title>
        <authorList>
            <person name="Haro-Moreno J.M."/>
            <person name="Lopez-Perez M."/>
            <person name="De La Torre J."/>
            <person name="Picazo A."/>
            <person name="Camacho A."/>
            <person name="Rodriguez-Valera F."/>
        </authorList>
    </citation>
    <scope>NUCLEOTIDE SEQUENCE [LARGE SCALE GENOMIC DNA]</scope>
    <source>
        <strain evidence="2">MED-G28</strain>
    </source>
</reference>
<dbReference type="PANTHER" id="PTHR30283:SF4">
    <property type="entry name" value="PEROXIDE STRESS RESISTANCE PROTEIN YAAA"/>
    <property type="match status" value="1"/>
</dbReference>
<dbReference type="InterPro" id="IPR005583">
    <property type="entry name" value="YaaA"/>
</dbReference>
<evidence type="ECO:0000256" key="1">
    <source>
        <dbReference type="HAMAP-Rule" id="MF_00652"/>
    </source>
</evidence>
<dbReference type="NCBIfam" id="NF002542">
    <property type="entry name" value="PRK02101.1-3"/>
    <property type="match status" value="1"/>
</dbReference>
<dbReference type="EMBL" id="NTJZ01000003">
    <property type="protein sequence ID" value="PDH34508.1"/>
    <property type="molecule type" value="Genomic_DNA"/>
</dbReference>
<dbReference type="AlphaFoldDB" id="A0A2A5WDZ9"/>
<accession>A0A2A5WDZ9</accession>
<evidence type="ECO:0000313" key="3">
    <source>
        <dbReference type="Proteomes" id="UP000219329"/>
    </source>
</evidence>
<comment type="caution">
    <text evidence="2">The sequence shown here is derived from an EMBL/GenBank/DDBJ whole genome shotgun (WGS) entry which is preliminary data.</text>
</comment>
<name>A0A2A5WDZ9_9GAMM</name>
<protein>
    <recommendedName>
        <fullName evidence="1">UPF0246 protein CNF02_03885</fullName>
    </recommendedName>
</protein>
<dbReference type="Pfam" id="PF03883">
    <property type="entry name" value="H2O2_YaaD"/>
    <property type="match status" value="1"/>
</dbReference>